<protein>
    <recommendedName>
        <fullName evidence="4 5">1,4-dihydroxy-2-naphthoyl-CoA synthase</fullName>
        <shortName evidence="5">DHNA-CoA synthase</shortName>
        <ecNumber evidence="4 5">4.1.3.36</ecNumber>
    </recommendedName>
</protein>
<feature type="binding site" description="in other chain" evidence="5">
    <location>
        <begin position="95"/>
        <end position="99"/>
    </location>
    <ligand>
        <name>substrate</name>
        <note>ligand shared between two neighboring subunits</note>
    </ligand>
</feature>
<comment type="similarity">
    <text evidence="5">Belongs to the enoyl-CoA hydratase/isomerase family. MenB subfamily.</text>
</comment>
<evidence type="ECO:0000313" key="7">
    <source>
        <dbReference type="Proteomes" id="UP000598775"/>
    </source>
</evidence>
<proteinExistence type="inferred from homology"/>
<dbReference type="NCBIfam" id="TIGR01929">
    <property type="entry name" value="menB"/>
    <property type="match status" value="1"/>
</dbReference>
<feature type="binding site" description="in other chain" evidence="5">
    <location>
        <begin position="148"/>
        <end position="152"/>
    </location>
    <ligand>
        <name>substrate</name>
        <note>ligand shared between two neighboring subunits</note>
    </ligand>
</feature>
<dbReference type="CDD" id="cd06558">
    <property type="entry name" value="crotonase-like"/>
    <property type="match status" value="1"/>
</dbReference>
<comment type="catalytic activity">
    <reaction evidence="1 5">
        <text>2-succinylbenzoyl-CoA + H(+) = 1,4-dihydroxy-2-naphthoyl-CoA + H2O</text>
        <dbReference type="Rhea" id="RHEA:26562"/>
        <dbReference type="ChEBI" id="CHEBI:15377"/>
        <dbReference type="ChEBI" id="CHEBI:15378"/>
        <dbReference type="ChEBI" id="CHEBI:57364"/>
        <dbReference type="ChEBI" id="CHEBI:58897"/>
        <dbReference type="EC" id="4.1.3.36"/>
    </reaction>
</comment>
<dbReference type="GO" id="GO:0009234">
    <property type="term" value="P:menaquinone biosynthetic process"/>
    <property type="evidence" value="ECO:0007669"/>
    <property type="project" value="UniProtKB-UniRule"/>
</dbReference>
<feature type="binding site" evidence="5">
    <location>
        <position position="293"/>
    </location>
    <ligand>
        <name>substrate</name>
        <note>ligand shared between two neighboring subunits</note>
    </ligand>
</feature>
<evidence type="ECO:0000256" key="1">
    <source>
        <dbReference type="ARBA" id="ARBA00000177"/>
    </source>
</evidence>
<dbReference type="InterPro" id="IPR014748">
    <property type="entry name" value="Enoyl-CoA_hydra_C"/>
</dbReference>
<keyword evidence="5" id="KW-0474">Menaquinone biosynthesis</keyword>
<feature type="site" description="Important for catalysis" evidence="5">
    <location>
        <position position="176"/>
    </location>
</feature>
<evidence type="ECO:0000313" key="6">
    <source>
        <dbReference type="EMBL" id="GGF11168.1"/>
    </source>
</evidence>
<keyword evidence="2 5" id="KW-0456">Lyase</keyword>
<dbReference type="PANTHER" id="PTHR43113:SF1">
    <property type="entry name" value="1,4-DIHYDROXY-2-NAPHTHOYL-COA SYNTHASE, PEROXISOMAL"/>
    <property type="match status" value="1"/>
</dbReference>
<dbReference type="EMBL" id="BMGP01000001">
    <property type="protein sequence ID" value="GGF11168.1"/>
    <property type="molecule type" value="Genomic_DNA"/>
</dbReference>
<comment type="caution">
    <text evidence="6">The sequence shown here is derived from an EMBL/GenBank/DDBJ whole genome shotgun (WGS) entry which is preliminary data.</text>
</comment>
<dbReference type="SUPFAM" id="SSF52096">
    <property type="entry name" value="ClpP/crotonase"/>
    <property type="match status" value="1"/>
</dbReference>
<dbReference type="InterPro" id="IPR001753">
    <property type="entry name" value="Enoyl-CoA_hydra/iso"/>
</dbReference>
<keyword evidence="7" id="KW-1185">Reference proteome</keyword>
<feature type="binding site" description="in other chain" evidence="5">
    <location>
        <position position="50"/>
    </location>
    <ligand>
        <name>substrate</name>
        <note>ligand shared between two neighboring subunits</note>
    </ligand>
</feature>
<feature type="binding site" description="in other chain" evidence="5">
    <location>
        <position position="107"/>
    </location>
    <ligand>
        <name>substrate</name>
        <note>ligand shared between two neighboring subunits</note>
    </ligand>
</feature>
<evidence type="ECO:0000256" key="3">
    <source>
        <dbReference type="ARBA" id="ARBA00054238"/>
    </source>
</evidence>
<dbReference type="NCBIfam" id="NF006186">
    <property type="entry name" value="PRK08321.1"/>
    <property type="match status" value="1"/>
</dbReference>
<dbReference type="Gene3D" id="3.90.226.10">
    <property type="entry name" value="2-enoyl-CoA Hydratase, Chain A, domain 1"/>
    <property type="match status" value="1"/>
</dbReference>
<evidence type="ECO:0000256" key="5">
    <source>
        <dbReference type="HAMAP-Rule" id="MF_01934"/>
    </source>
</evidence>
<feature type="binding site" description="in other chain" evidence="5">
    <location>
        <position position="175"/>
    </location>
    <ligand>
        <name>substrate</name>
        <note>ligand shared between two neighboring subunits</note>
    </ligand>
</feature>
<accession>A0A917AZP8</accession>
<dbReference type="FunFam" id="3.90.226.10:FF:000003">
    <property type="entry name" value="1,4-dihydroxy-2-naphthoyl-CoA synthase"/>
    <property type="match status" value="1"/>
</dbReference>
<comment type="function">
    <text evidence="3 5">Converts o-succinylbenzoyl-CoA (OSB-CoA) to 1,4-dihydroxy-2-naphthoyl-CoA (DHNA-CoA).</text>
</comment>
<dbReference type="InterPro" id="IPR029045">
    <property type="entry name" value="ClpP/crotonase-like_dom_sf"/>
</dbReference>
<name>A0A917AZP8_9MICO</name>
<dbReference type="HAMAP" id="MF_01934">
    <property type="entry name" value="MenB"/>
    <property type="match status" value="1"/>
</dbReference>
<sequence length="305" mass="33297">MATEAAFVSEIFDPAEWMLAPGSEAMTDITYHHDRAGQVARIAFNRPEVRNAFRPHTVDELYRALDDARQNPRIGVVLLTGNGPSPKDGGWAFCSGGDQRIRGRDGYQYAEGDGAGANAASTGRLHILEVQRLIRFMPKVVIAVVPGWAAGGGHSLHVVCDLTIASAEHAKFKQTDADVGSFDAGYGSAYFARQIGQKNAREVFFLAREYSAQRAYEMGAVNAVVPHASLEVEALDWARTILTKSPTAIRMLKFAFNAVDDGLVGQQVFAGEATRLAYGTDEAVEGRDSFLEKRAPDWAPFPYHY</sequence>
<feature type="site" description="Important for catalysis" evidence="5">
    <location>
        <position position="278"/>
    </location>
</feature>
<evidence type="ECO:0000256" key="4">
    <source>
        <dbReference type="ARBA" id="ARBA00066833"/>
    </source>
</evidence>
<feature type="binding site" evidence="5">
    <location>
        <position position="278"/>
    </location>
    <ligand>
        <name>substrate</name>
        <note>ligand shared between two neighboring subunits</note>
    </ligand>
</feature>
<feature type="binding site" description="in other chain" evidence="5">
    <location>
        <position position="181"/>
    </location>
    <ligand>
        <name>substrate</name>
        <note>ligand shared between two neighboring subunits</note>
    </ligand>
</feature>
<dbReference type="Proteomes" id="UP000598775">
    <property type="component" value="Unassembled WGS sequence"/>
</dbReference>
<comment type="pathway">
    <text evidence="5">Quinol/quinone metabolism; menaquinone biosynthesis.</text>
</comment>
<dbReference type="FunFam" id="1.10.12.10:FF:000003">
    <property type="entry name" value="1,4-dihydroxy-2-naphthoyl-CoA synthase"/>
    <property type="match status" value="1"/>
</dbReference>
<dbReference type="Pfam" id="PF00378">
    <property type="entry name" value="ECH_1"/>
    <property type="match status" value="1"/>
</dbReference>
<gene>
    <name evidence="5 6" type="primary">menB</name>
    <name evidence="6" type="ORF">GCM10011399_01210</name>
</gene>
<evidence type="ECO:0000256" key="2">
    <source>
        <dbReference type="ARBA" id="ARBA00023239"/>
    </source>
</evidence>
<dbReference type="EC" id="4.1.3.36" evidence="4 5"/>
<reference evidence="6 7" key="1">
    <citation type="journal article" date="2014" name="Int. J. Syst. Evol. Microbiol.">
        <title>Complete genome sequence of Corynebacterium casei LMG S-19264T (=DSM 44701T), isolated from a smear-ripened cheese.</title>
        <authorList>
            <consortium name="US DOE Joint Genome Institute (JGI-PGF)"/>
            <person name="Walter F."/>
            <person name="Albersmeier A."/>
            <person name="Kalinowski J."/>
            <person name="Ruckert C."/>
        </authorList>
    </citation>
    <scope>NUCLEOTIDE SEQUENCE [LARGE SCALE GENOMIC DNA]</scope>
    <source>
        <strain evidence="6 7">CGMCC 1.12976</strain>
    </source>
</reference>
<dbReference type="RefSeq" id="WP_188672104.1">
    <property type="nucleotide sequence ID" value="NZ_BMGP01000001.1"/>
</dbReference>
<dbReference type="InterPro" id="IPR010198">
    <property type="entry name" value="DHNA-CoA_synthase_MenB"/>
</dbReference>
<dbReference type="Gene3D" id="1.10.12.10">
    <property type="entry name" value="Lyase 2-enoyl-coa Hydratase, Chain A, domain 2"/>
    <property type="match status" value="1"/>
</dbReference>
<organism evidence="6 7">
    <name type="scientific">Subtercola lobariae</name>
    <dbReference type="NCBI Taxonomy" id="1588641"/>
    <lineage>
        <taxon>Bacteria</taxon>
        <taxon>Bacillati</taxon>
        <taxon>Actinomycetota</taxon>
        <taxon>Actinomycetes</taxon>
        <taxon>Micrococcales</taxon>
        <taxon>Microbacteriaceae</taxon>
        <taxon>Subtercola</taxon>
    </lineage>
</organism>
<dbReference type="AlphaFoldDB" id="A0A917AZP8"/>
<comment type="caution">
    <text evidence="5">Lacks conserved residue(s) required for the propagation of feature annotation.</text>
</comment>
<comment type="pathway">
    <text evidence="5">Quinol/quinone metabolism; 1,4-dihydroxy-2-naphthoate biosynthesis; 1,4-dihydroxy-2-naphthoate from chorismate: step 6/7.</text>
</comment>
<dbReference type="GO" id="GO:0008935">
    <property type="term" value="F:1,4-dihydroxy-2-naphthoyl-CoA synthase activity"/>
    <property type="evidence" value="ECO:0007669"/>
    <property type="project" value="UniProtKB-UniRule"/>
</dbReference>
<dbReference type="PANTHER" id="PTHR43113">
    <property type="entry name" value="NUCLEOSIDE-DIPHOSPHATE-SUGAR EPIMERASE"/>
    <property type="match status" value="1"/>
</dbReference>
<feature type="site" description="Important for catalysis" evidence="5">
    <location>
        <position position="107"/>
    </location>
</feature>